<evidence type="ECO:0000256" key="14">
    <source>
        <dbReference type="RuleBase" id="RU366005"/>
    </source>
</evidence>
<dbReference type="InterPro" id="IPR027057">
    <property type="entry name" value="CAXX_Prtase_1"/>
</dbReference>
<dbReference type="InterPro" id="IPR001915">
    <property type="entry name" value="Peptidase_M48"/>
</dbReference>
<protein>
    <recommendedName>
        <fullName evidence="14">CAAX prenyl protease</fullName>
        <ecNumber evidence="14">3.4.24.84</ecNumber>
    </recommendedName>
</protein>
<keyword evidence="7 13" id="KW-0862">Zinc</keyword>
<reference evidence="17" key="1">
    <citation type="submission" date="2022-06" db="EMBL/GenBank/DDBJ databases">
        <title>Uncovering the hologenomic basis of an extraordinary plant invasion.</title>
        <authorList>
            <person name="Bieker V.C."/>
            <person name="Martin M.D."/>
            <person name="Gilbert T."/>
            <person name="Hodgins K."/>
            <person name="Battlay P."/>
            <person name="Petersen B."/>
            <person name="Wilson J."/>
        </authorList>
    </citation>
    <scope>NUCLEOTIDE SEQUENCE</scope>
    <source>
        <strain evidence="17">AA19_3_7</strain>
        <tissue evidence="17">Leaf</tissue>
    </source>
</reference>
<dbReference type="Gene3D" id="3.30.2010.10">
    <property type="entry name" value="Metalloproteases ('zincins'), catalytic domain"/>
    <property type="match status" value="1"/>
</dbReference>
<evidence type="ECO:0000256" key="12">
    <source>
        <dbReference type="PIRSR" id="PIRSR627057-1"/>
    </source>
</evidence>
<comment type="similarity">
    <text evidence="14">Belongs to the peptidase M48A family.</text>
</comment>
<evidence type="ECO:0000256" key="11">
    <source>
        <dbReference type="ARBA" id="ARBA00044456"/>
    </source>
</evidence>
<comment type="subcellular location">
    <subcellularLocation>
        <location evidence="1 14">Endoplasmic reticulum membrane</location>
        <topology evidence="1 14">Multi-pass membrane protein</topology>
    </subcellularLocation>
</comment>
<evidence type="ECO:0000313" key="18">
    <source>
        <dbReference type="Proteomes" id="UP001206925"/>
    </source>
</evidence>
<dbReference type="GO" id="GO:0004222">
    <property type="term" value="F:metalloendopeptidase activity"/>
    <property type="evidence" value="ECO:0007669"/>
    <property type="project" value="UniProtKB-UniRule"/>
</dbReference>
<dbReference type="AlphaFoldDB" id="A0AAD5CQX5"/>
<gene>
    <name evidence="17" type="ORF">M8C21_020492</name>
</gene>
<evidence type="ECO:0000256" key="10">
    <source>
        <dbReference type="ARBA" id="ARBA00023136"/>
    </source>
</evidence>
<feature type="binding site" evidence="13">
    <location>
        <position position="202"/>
    </location>
    <ligand>
        <name>Zn(2+)</name>
        <dbReference type="ChEBI" id="CHEBI:29105"/>
        <note>catalytic</note>
    </ligand>
</feature>
<evidence type="ECO:0000256" key="3">
    <source>
        <dbReference type="ARBA" id="ARBA00022692"/>
    </source>
</evidence>
<accession>A0AAD5CQX5</accession>
<evidence type="ECO:0000256" key="6">
    <source>
        <dbReference type="ARBA" id="ARBA00022824"/>
    </source>
</evidence>
<dbReference type="FunFam" id="3.30.2010.10:FF:000002">
    <property type="entry name" value="CAAX prenyl protease"/>
    <property type="match status" value="1"/>
</dbReference>
<evidence type="ECO:0000313" key="17">
    <source>
        <dbReference type="EMBL" id="KAI7745159.1"/>
    </source>
</evidence>
<evidence type="ECO:0000256" key="9">
    <source>
        <dbReference type="ARBA" id="ARBA00023049"/>
    </source>
</evidence>
<name>A0AAD5CQX5_AMBAR</name>
<feature type="active site" evidence="12">
    <location>
        <position position="199"/>
    </location>
</feature>
<evidence type="ECO:0000256" key="13">
    <source>
        <dbReference type="PIRSR" id="PIRSR627057-2"/>
    </source>
</evidence>
<keyword evidence="8 14" id="KW-1133">Transmembrane helix</keyword>
<keyword evidence="18" id="KW-1185">Reference proteome</keyword>
<proteinExistence type="inferred from homology"/>
<evidence type="ECO:0000259" key="16">
    <source>
        <dbReference type="Pfam" id="PF16491"/>
    </source>
</evidence>
<comment type="cofactor">
    <cofactor evidence="13 14">
        <name>Zn(2+)</name>
        <dbReference type="ChEBI" id="CHEBI:29105"/>
    </cofactor>
    <text evidence="13 14">Binds 1 zinc ion per subunit.</text>
</comment>
<dbReference type="Proteomes" id="UP001206925">
    <property type="component" value="Unassembled WGS sequence"/>
</dbReference>
<dbReference type="PANTHER" id="PTHR10120">
    <property type="entry name" value="CAAX PRENYL PROTEASE 1"/>
    <property type="match status" value="1"/>
</dbReference>
<dbReference type="GO" id="GO:0005789">
    <property type="term" value="C:endoplasmic reticulum membrane"/>
    <property type="evidence" value="ECO:0007669"/>
    <property type="project" value="UniProtKB-SubCell"/>
</dbReference>
<dbReference type="EMBL" id="JAMZMK010007345">
    <property type="protein sequence ID" value="KAI7745159.1"/>
    <property type="molecule type" value="Genomic_DNA"/>
</dbReference>
<dbReference type="GO" id="GO:0046872">
    <property type="term" value="F:metal ion binding"/>
    <property type="evidence" value="ECO:0007669"/>
    <property type="project" value="UniProtKB-UniRule"/>
</dbReference>
<feature type="binding site" evidence="13">
    <location>
        <position position="198"/>
    </location>
    <ligand>
        <name>Zn(2+)</name>
        <dbReference type="ChEBI" id="CHEBI:29105"/>
        <note>catalytic</note>
    </ligand>
</feature>
<keyword evidence="3 14" id="KW-0812">Transmembrane</keyword>
<feature type="active site" description="Proton donor" evidence="12">
    <location>
        <position position="242"/>
    </location>
</feature>
<feature type="transmembrane region" description="Helical" evidence="14">
    <location>
        <begin position="109"/>
        <end position="129"/>
    </location>
</feature>
<evidence type="ECO:0000256" key="4">
    <source>
        <dbReference type="ARBA" id="ARBA00022723"/>
    </source>
</evidence>
<evidence type="ECO:0000256" key="8">
    <source>
        <dbReference type="ARBA" id="ARBA00022989"/>
    </source>
</evidence>
<dbReference type="CDD" id="cd07343">
    <property type="entry name" value="M48A_Zmpste24p_like"/>
    <property type="match status" value="1"/>
</dbReference>
<keyword evidence="2 14" id="KW-0645">Protease</keyword>
<evidence type="ECO:0000256" key="1">
    <source>
        <dbReference type="ARBA" id="ARBA00004477"/>
    </source>
</evidence>
<dbReference type="InterPro" id="IPR032456">
    <property type="entry name" value="Peptidase_M48_N"/>
</dbReference>
<dbReference type="EC" id="3.4.24.84" evidence="14"/>
<evidence type="ECO:0000256" key="5">
    <source>
        <dbReference type="ARBA" id="ARBA00022801"/>
    </source>
</evidence>
<dbReference type="GO" id="GO:0071586">
    <property type="term" value="P:CAAX-box protein processing"/>
    <property type="evidence" value="ECO:0007669"/>
    <property type="project" value="UniProtKB-UniRule"/>
</dbReference>
<comment type="caution">
    <text evidence="14">Lacks conserved residue(s) required for the propagation of feature annotation.</text>
</comment>
<sequence length="300" mass="34728">MFEKYRDYNLDKSTFHLVKEFVTIVTESVILFFGFTPWLWKKSGDVLEIAGLDAENEIYQTLAFLAGAKIWYQITDLPFSLFLAFVIEEDHGFNKQTIWMFIRDMFKDMIVAIILGPPYVAAIILILPLPQGELRTKIETLASSLNFPLKNLYVDRSTRSSDRNVYMYGLFKNQRIVLFNTLIQQCKSEEEVVAVIAHELGHWKMNHTTYSFIAFQLTTMPIQHLVSFGRNLLTRAFDFQADAFAMKLGYAKPLRDRLVQLQEGALSEMNTDPWYSAYHYSSPLLVERVAALDEADKKED</sequence>
<feature type="transmembrane region" description="Helical" evidence="14">
    <location>
        <begin position="70"/>
        <end position="88"/>
    </location>
</feature>
<evidence type="ECO:0000256" key="7">
    <source>
        <dbReference type="ARBA" id="ARBA00022833"/>
    </source>
</evidence>
<comment type="function">
    <text evidence="14">Proteolytically removes the C-terminal three residues of farnesylated proteins.</text>
</comment>
<feature type="domain" description="CAAX prenyl protease 1 N-terminal" evidence="16">
    <location>
        <begin position="2"/>
        <end position="126"/>
    </location>
</feature>
<organism evidence="17 18">
    <name type="scientific">Ambrosia artemisiifolia</name>
    <name type="common">Common ragweed</name>
    <dbReference type="NCBI Taxonomy" id="4212"/>
    <lineage>
        <taxon>Eukaryota</taxon>
        <taxon>Viridiplantae</taxon>
        <taxon>Streptophyta</taxon>
        <taxon>Embryophyta</taxon>
        <taxon>Tracheophyta</taxon>
        <taxon>Spermatophyta</taxon>
        <taxon>Magnoliopsida</taxon>
        <taxon>eudicotyledons</taxon>
        <taxon>Gunneridae</taxon>
        <taxon>Pentapetalae</taxon>
        <taxon>asterids</taxon>
        <taxon>campanulids</taxon>
        <taxon>Asterales</taxon>
        <taxon>Asteraceae</taxon>
        <taxon>Asteroideae</taxon>
        <taxon>Heliantheae alliance</taxon>
        <taxon>Heliantheae</taxon>
        <taxon>Ambrosia</taxon>
    </lineage>
</organism>
<keyword evidence="9 14" id="KW-0482">Metalloprotease</keyword>
<keyword evidence="6 14" id="KW-0256">Endoplasmic reticulum</keyword>
<dbReference type="Pfam" id="PF01435">
    <property type="entry name" value="Peptidase_M48"/>
    <property type="match status" value="1"/>
</dbReference>
<feature type="transmembrane region" description="Helical" evidence="14">
    <location>
        <begin position="21"/>
        <end position="40"/>
    </location>
</feature>
<keyword evidence="4 13" id="KW-0479">Metal-binding</keyword>
<evidence type="ECO:0000256" key="2">
    <source>
        <dbReference type="ARBA" id="ARBA00022670"/>
    </source>
</evidence>
<keyword evidence="5 14" id="KW-0378">Hydrolase</keyword>
<dbReference type="Pfam" id="PF16491">
    <property type="entry name" value="Peptidase_M48_N"/>
    <property type="match status" value="1"/>
</dbReference>
<keyword evidence="10 14" id="KW-0472">Membrane</keyword>
<comment type="caution">
    <text evidence="17">The sequence shown here is derived from an EMBL/GenBank/DDBJ whole genome shotgun (WGS) entry which is preliminary data.</text>
</comment>
<feature type="domain" description="Peptidase M48" evidence="15">
    <location>
        <begin position="128"/>
        <end position="294"/>
    </location>
</feature>
<evidence type="ECO:0000259" key="15">
    <source>
        <dbReference type="Pfam" id="PF01435"/>
    </source>
</evidence>
<comment type="catalytic activity">
    <reaction evidence="11 14">
        <text>Hydrolyzes the peptide bond -P2-(S-farnesyl or geranylgeranyl)C-P1'-P2'-P3'-COOH where P1' and P2' are amino acids with aliphatic side chains and P3' is any C-terminal residue.</text>
        <dbReference type="EC" id="3.4.24.84"/>
    </reaction>
</comment>